<accession>A0A366HCS3</accession>
<dbReference type="AlphaFoldDB" id="A0A366HCS3"/>
<comment type="caution">
    <text evidence="1">The sequence shown here is derived from an EMBL/GenBank/DDBJ whole genome shotgun (WGS) entry which is preliminary data.</text>
</comment>
<organism evidence="1 2">
    <name type="scientific">Eoetvoesiella caeni</name>
    <dbReference type="NCBI Taxonomy" id="645616"/>
    <lineage>
        <taxon>Bacteria</taxon>
        <taxon>Pseudomonadati</taxon>
        <taxon>Pseudomonadota</taxon>
        <taxon>Betaproteobacteria</taxon>
        <taxon>Burkholderiales</taxon>
        <taxon>Alcaligenaceae</taxon>
        <taxon>Eoetvoesiella</taxon>
    </lineage>
</organism>
<dbReference type="RefSeq" id="WP_147251605.1">
    <property type="nucleotide sequence ID" value="NZ_JACCEU010000005.1"/>
</dbReference>
<protein>
    <submittedName>
        <fullName evidence="1">Uncharacterized protein</fullName>
    </submittedName>
</protein>
<keyword evidence="2" id="KW-1185">Reference proteome</keyword>
<evidence type="ECO:0000313" key="1">
    <source>
        <dbReference type="EMBL" id="RBP40124.1"/>
    </source>
</evidence>
<gene>
    <name evidence="1" type="ORF">DFR37_104221</name>
</gene>
<dbReference type="Proteomes" id="UP000253628">
    <property type="component" value="Unassembled WGS sequence"/>
</dbReference>
<reference evidence="1 2" key="1">
    <citation type="submission" date="2018-06" db="EMBL/GenBank/DDBJ databases">
        <title>Genomic Encyclopedia of Type Strains, Phase IV (KMG-IV): sequencing the most valuable type-strain genomes for metagenomic binning, comparative biology and taxonomic classification.</title>
        <authorList>
            <person name="Goeker M."/>
        </authorList>
    </citation>
    <scope>NUCLEOTIDE SEQUENCE [LARGE SCALE GENOMIC DNA]</scope>
    <source>
        <strain evidence="1 2">DSM 25520</strain>
    </source>
</reference>
<dbReference type="EMBL" id="QNRQ01000004">
    <property type="protein sequence ID" value="RBP40124.1"/>
    <property type="molecule type" value="Genomic_DNA"/>
</dbReference>
<sequence length="61" mass="6845">MTTYIPTIHELKRQSESELRAMFRRVACVAASTQCPVCQQAAARKTLENIQRSLASQAPRP</sequence>
<name>A0A366HCS3_9BURK</name>
<evidence type="ECO:0000313" key="2">
    <source>
        <dbReference type="Proteomes" id="UP000253628"/>
    </source>
</evidence>
<proteinExistence type="predicted"/>